<comment type="similarity">
    <text evidence="2">Belongs to the FUN14 family.</text>
</comment>
<dbReference type="Proteomes" id="UP000002320">
    <property type="component" value="Unassembled WGS sequence"/>
</dbReference>
<dbReference type="Pfam" id="PF04930">
    <property type="entry name" value="FUN14"/>
    <property type="match status" value="1"/>
</dbReference>
<evidence type="ECO:0000313" key="8">
    <source>
        <dbReference type="Proteomes" id="UP000002320"/>
    </source>
</evidence>
<reference evidence="6" key="1">
    <citation type="submission" date="2007-03" db="EMBL/GenBank/DDBJ databases">
        <title>Annotation of Culex pipiens quinquefasciatus.</title>
        <authorList>
            <consortium name="The Broad Institute Genome Sequencing Platform"/>
            <person name="Atkinson P.W."/>
            <person name="Hemingway J."/>
            <person name="Christensen B.M."/>
            <person name="Higgs S."/>
            <person name="Kodira C."/>
            <person name="Hannick L."/>
            <person name="Megy K."/>
            <person name="O'Leary S."/>
            <person name="Pearson M."/>
            <person name="Haas B.J."/>
            <person name="Mauceli E."/>
            <person name="Wortman J.R."/>
            <person name="Lee N.H."/>
            <person name="Guigo R."/>
            <person name="Stanke M."/>
            <person name="Alvarado L."/>
            <person name="Amedeo P."/>
            <person name="Antoine C.H."/>
            <person name="Arensburger P."/>
            <person name="Bidwell S.L."/>
            <person name="Crawford M."/>
            <person name="Camaro F."/>
            <person name="Devon K."/>
            <person name="Engels R."/>
            <person name="Hammond M."/>
            <person name="Howarth C."/>
            <person name="Koehrsen M."/>
            <person name="Lawson D."/>
            <person name="Montgomery P."/>
            <person name="Nene V."/>
            <person name="Nusbaum C."/>
            <person name="Puiu D."/>
            <person name="Romero-Severson J."/>
            <person name="Severson D.W."/>
            <person name="Shumway M."/>
            <person name="Sisk P."/>
            <person name="Stolte C."/>
            <person name="Zeng Q."/>
            <person name="Eisenstadt E."/>
            <person name="Fraser-Liggett C."/>
            <person name="Strausberg R."/>
            <person name="Galagan J."/>
            <person name="Birren B."/>
            <person name="Collins F.H."/>
        </authorList>
    </citation>
    <scope>NUCLEOTIDE SEQUENCE [LARGE SCALE GENOMIC DNA]</scope>
    <source>
        <strain evidence="6">JHB</strain>
    </source>
</reference>
<dbReference type="PANTHER" id="PTHR21346:SF0">
    <property type="entry name" value="RE45833P"/>
    <property type="match status" value="1"/>
</dbReference>
<evidence type="ECO:0000256" key="2">
    <source>
        <dbReference type="ARBA" id="ARBA00009160"/>
    </source>
</evidence>
<comment type="subcellular location">
    <subcellularLocation>
        <location evidence="1">Mitochondrion outer membrane</location>
        <topology evidence="1">Multi-pass membrane protein</topology>
    </subcellularLocation>
</comment>
<dbReference type="STRING" id="7176.B0W009"/>
<keyword evidence="4" id="KW-1133">Transmembrane helix</keyword>
<keyword evidence="3" id="KW-0812">Transmembrane</keyword>
<keyword evidence="8" id="KW-1185">Reference proteome</keyword>
<accession>B0W009</accession>
<evidence type="ECO:0000256" key="5">
    <source>
        <dbReference type="ARBA" id="ARBA00023136"/>
    </source>
</evidence>
<evidence type="ECO:0000313" key="7">
    <source>
        <dbReference type="EnsemblMetazoa" id="CPIJ000373-PA"/>
    </source>
</evidence>
<dbReference type="AlphaFoldDB" id="B0W009"/>
<dbReference type="OMA" id="GWATGFT"/>
<keyword evidence="5" id="KW-0472">Membrane</keyword>
<dbReference type="GO" id="GO:0005741">
    <property type="term" value="C:mitochondrial outer membrane"/>
    <property type="evidence" value="ECO:0007669"/>
    <property type="project" value="UniProtKB-SubCell"/>
</dbReference>
<dbReference type="EMBL" id="DS231816">
    <property type="protein sequence ID" value="EDS37581.1"/>
    <property type="molecule type" value="Genomic_DNA"/>
</dbReference>
<evidence type="ECO:0008006" key="9">
    <source>
        <dbReference type="Google" id="ProtNLM"/>
    </source>
</evidence>
<dbReference type="KEGG" id="cqu:CpipJ_CPIJ000373"/>
<dbReference type="HOGENOM" id="CLU_093981_0_0_1"/>
<reference evidence="7" key="2">
    <citation type="submission" date="2020-05" db="UniProtKB">
        <authorList>
            <consortium name="EnsemblMetazoa"/>
        </authorList>
    </citation>
    <scope>IDENTIFICATION</scope>
    <source>
        <strain evidence="7">JHB</strain>
    </source>
</reference>
<name>B0W009_CULQU</name>
<dbReference type="InParanoid" id="B0W009"/>
<evidence type="ECO:0000313" key="6">
    <source>
        <dbReference type="EMBL" id="EDS37581.1"/>
    </source>
</evidence>
<protein>
    <recommendedName>
        <fullName evidence="9">FUN14 domain-containing protein 1</fullName>
    </recommendedName>
</protein>
<dbReference type="PANTHER" id="PTHR21346">
    <property type="entry name" value="FUN14 DOMAIN CONTAINING"/>
    <property type="match status" value="1"/>
</dbReference>
<gene>
    <name evidence="7" type="primary">6031209</name>
    <name evidence="6" type="ORF">CpipJ_CPIJ000373</name>
</gene>
<dbReference type="OrthoDB" id="163794at2759"/>
<evidence type="ECO:0000256" key="1">
    <source>
        <dbReference type="ARBA" id="ARBA00004374"/>
    </source>
</evidence>
<evidence type="ECO:0000256" key="4">
    <source>
        <dbReference type="ARBA" id="ARBA00022989"/>
    </source>
</evidence>
<dbReference type="FunCoup" id="B0W009">
    <property type="interactions" value="308"/>
</dbReference>
<organism>
    <name type="scientific">Culex quinquefasciatus</name>
    <name type="common">Southern house mosquito</name>
    <name type="synonym">Culex pungens</name>
    <dbReference type="NCBI Taxonomy" id="7176"/>
    <lineage>
        <taxon>Eukaryota</taxon>
        <taxon>Metazoa</taxon>
        <taxon>Ecdysozoa</taxon>
        <taxon>Arthropoda</taxon>
        <taxon>Hexapoda</taxon>
        <taxon>Insecta</taxon>
        <taxon>Pterygota</taxon>
        <taxon>Neoptera</taxon>
        <taxon>Endopterygota</taxon>
        <taxon>Diptera</taxon>
        <taxon>Nematocera</taxon>
        <taxon>Culicoidea</taxon>
        <taxon>Culicidae</taxon>
        <taxon>Culicinae</taxon>
        <taxon>Culicini</taxon>
        <taxon>Culex</taxon>
        <taxon>Culex</taxon>
    </lineage>
</organism>
<proteinExistence type="inferred from homology"/>
<dbReference type="eggNOG" id="KOG4099">
    <property type="taxonomic scope" value="Eukaryota"/>
</dbReference>
<evidence type="ECO:0000256" key="3">
    <source>
        <dbReference type="ARBA" id="ARBA00022692"/>
    </source>
</evidence>
<sequence length="181" mass="19411">MCIQYAGMSDNKSKKNETNKEIITMSDAAGVLDRWVGDVSKKSATKQILIGAGSGWATGYITMKVGKAAAVAVGGGIILLQIANQQGYITIDWNKINKKVDKVTDKVEEAVTGQGPSWADKAERFVDRKLNQAEDALKQKSKKAKKWYTNLIGDESGCKLNDLHVFVCAFAAGVAIGIGTA</sequence>
<dbReference type="InterPro" id="IPR007014">
    <property type="entry name" value="FUN14"/>
</dbReference>
<dbReference type="VEuPathDB" id="VectorBase:CPIJ000373"/>
<dbReference type="EnsemblMetazoa" id="CPIJ000373-RA">
    <property type="protein sequence ID" value="CPIJ000373-PA"/>
    <property type="gene ID" value="CPIJ000373"/>
</dbReference>
<dbReference type="GO" id="GO:0000422">
    <property type="term" value="P:autophagy of mitochondrion"/>
    <property type="evidence" value="ECO:0007669"/>
    <property type="project" value="TreeGrafter"/>
</dbReference>
<dbReference type="VEuPathDB" id="VectorBase:CQUJHB012066"/>